<feature type="region of interest" description="Disordered" evidence="5">
    <location>
        <begin position="1"/>
        <end position="42"/>
    </location>
</feature>
<dbReference type="Pfam" id="PF00571">
    <property type="entry name" value="CBS"/>
    <property type="match status" value="2"/>
</dbReference>
<dbReference type="STRING" id="1160509.A0A3N4I3G7"/>
<dbReference type="GO" id="GO:0019901">
    <property type="term" value="F:protein kinase binding"/>
    <property type="evidence" value="ECO:0007669"/>
    <property type="project" value="TreeGrafter"/>
</dbReference>
<evidence type="ECO:0000256" key="3">
    <source>
        <dbReference type="ARBA" id="ARBA00023122"/>
    </source>
</evidence>
<feature type="domain" description="CBS" evidence="6">
    <location>
        <begin position="226"/>
        <end position="285"/>
    </location>
</feature>
<evidence type="ECO:0000256" key="5">
    <source>
        <dbReference type="SAM" id="MobiDB-lite"/>
    </source>
</evidence>
<evidence type="ECO:0000256" key="4">
    <source>
        <dbReference type="PROSITE-ProRule" id="PRU00703"/>
    </source>
</evidence>
<dbReference type="EMBL" id="ML119702">
    <property type="protein sequence ID" value="RPA79208.1"/>
    <property type="molecule type" value="Genomic_DNA"/>
</dbReference>
<dbReference type="SUPFAM" id="SSF54631">
    <property type="entry name" value="CBS-domain pair"/>
    <property type="match status" value="2"/>
</dbReference>
<dbReference type="GO" id="GO:0005634">
    <property type="term" value="C:nucleus"/>
    <property type="evidence" value="ECO:0007669"/>
    <property type="project" value="TreeGrafter"/>
</dbReference>
<feature type="domain" description="CBS" evidence="6">
    <location>
        <begin position="152"/>
        <end position="213"/>
    </location>
</feature>
<dbReference type="PANTHER" id="PTHR13780:SF35">
    <property type="entry name" value="LD22662P"/>
    <property type="match status" value="1"/>
</dbReference>
<sequence>MSAHNSRRPPSPVRPSSFLRAPFALSTPEPAPEPAREPVEKSIVDREQEEGLRAIREFLKVRTSYDVLPVSFRLIILDTSLLVKRALGILIQNGVVSAPLWNSKTSQFAGLLTSQDFINVIQYYWQFPSSLTEIDNFRLSSLRDVERAINVPPPETISISPLESLYKACVLMSNSHARRIPLIDLDDDTGNQMVVSVLTQFRILRFVAVNVKETQMLKKPLHEIGVGTYEGLETATMTTPVIDVIHRLVNKKISAVPILDDQGCVLNVYEAVDILSLIKSGTYDELTLSVGEALLNRPEEFPGVHTCFESDLLSTIFNTIRQNRVHRLVVIDSDKKLKGMVSLSDILGYILKEG</sequence>
<dbReference type="CDD" id="cd04618">
    <property type="entry name" value="CBS_euAMPK_gamma-like_repeat1"/>
    <property type="match status" value="1"/>
</dbReference>
<dbReference type="InterPro" id="IPR046342">
    <property type="entry name" value="CBS_dom_sf"/>
</dbReference>
<dbReference type="GO" id="GO:0031588">
    <property type="term" value="C:nucleotide-activated protein kinase complex"/>
    <property type="evidence" value="ECO:0007669"/>
    <property type="project" value="TreeGrafter"/>
</dbReference>
<dbReference type="SMART" id="SM00116">
    <property type="entry name" value="CBS"/>
    <property type="match status" value="4"/>
</dbReference>
<dbReference type="PROSITE" id="PS51371">
    <property type="entry name" value="CBS"/>
    <property type="match status" value="3"/>
</dbReference>
<evidence type="ECO:0000259" key="6">
    <source>
        <dbReference type="PROSITE" id="PS51371"/>
    </source>
</evidence>
<dbReference type="Proteomes" id="UP000275078">
    <property type="component" value="Unassembled WGS sequence"/>
</dbReference>
<dbReference type="InterPro" id="IPR050511">
    <property type="entry name" value="AMPK_gamma/SDS23_families"/>
</dbReference>
<organism evidence="7 8">
    <name type="scientific">Ascobolus immersus RN42</name>
    <dbReference type="NCBI Taxonomy" id="1160509"/>
    <lineage>
        <taxon>Eukaryota</taxon>
        <taxon>Fungi</taxon>
        <taxon>Dikarya</taxon>
        <taxon>Ascomycota</taxon>
        <taxon>Pezizomycotina</taxon>
        <taxon>Pezizomycetes</taxon>
        <taxon>Pezizales</taxon>
        <taxon>Ascobolaceae</taxon>
        <taxon>Ascobolus</taxon>
    </lineage>
</organism>
<keyword evidence="3 4" id="KW-0129">CBS domain</keyword>
<keyword evidence="8" id="KW-1185">Reference proteome</keyword>
<evidence type="ECO:0000256" key="1">
    <source>
        <dbReference type="ARBA" id="ARBA00006750"/>
    </source>
</evidence>
<reference evidence="7 8" key="1">
    <citation type="journal article" date="2018" name="Nat. Ecol. Evol.">
        <title>Pezizomycetes genomes reveal the molecular basis of ectomycorrhizal truffle lifestyle.</title>
        <authorList>
            <person name="Murat C."/>
            <person name="Payen T."/>
            <person name="Noel B."/>
            <person name="Kuo A."/>
            <person name="Morin E."/>
            <person name="Chen J."/>
            <person name="Kohler A."/>
            <person name="Krizsan K."/>
            <person name="Balestrini R."/>
            <person name="Da Silva C."/>
            <person name="Montanini B."/>
            <person name="Hainaut M."/>
            <person name="Levati E."/>
            <person name="Barry K.W."/>
            <person name="Belfiori B."/>
            <person name="Cichocki N."/>
            <person name="Clum A."/>
            <person name="Dockter R.B."/>
            <person name="Fauchery L."/>
            <person name="Guy J."/>
            <person name="Iotti M."/>
            <person name="Le Tacon F."/>
            <person name="Lindquist E.A."/>
            <person name="Lipzen A."/>
            <person name="Malagnac F."/>
            <person name="Mello A."/>
            <person name="Molinier V."/>
            <person name="Miyauchi S."/>
            <person name="Poulain J."/>
            <person name="Riccioni C."/>
            <person name="Rubini A."/>
            <person name="Sitrit Y."/>
            <person name="Splivallo R."/>
            <person name="Traeger S."/>
            <person name="Wang M."/>
            <person name="Zifcakova L."/>
            <person name="Wipf D."/>
            <person name="Zambonelli A."/>
            <person name="Paolocci F."/>
            <person name="Nowrousian M."/>
            <person name="Ottonello S."/>
            <person name="Baldrian P."/>
            <person name="Spatafora J.W."/>
            <person name="Henrissat B."/>
            <person name="Nagy L.G."/>
            <person name="Aury J.M."/>
            <person name="Wincker P."/>
            <person name="Grigoriev I.V."/>
            <person name="Bonfante P."/>
            <person name="Martin F.M."/>
        </authorList>
    </citation>
    <scope>NUCLEOTIDE SEQUENCE [LARGE SCALE GENOMIC DNA]</scope>
    <source>
        <strain evidence="7 8">RN42</strain>
    </source>
</reference>
<evidence type="ECO:0000256" key="2">
    <source>
        <dbReference type="ARBA" id="ARBA00022737"/>
    </source>
</evidence>
<comment type="similarity">
    <text evidence="1">Belongs to the 5'-AMP-activated protein kinase gamma subunit family.</text>
</comment>
<accession>A0A3N4I3G7</accession>
<dbReference type="GO" id="GO:0016208">
    <property type="term" value="F:AMP binding"/>
    <property type="evidence" value="ECO:0007669"/>
    <property type="project" value="TreeGrafter"/>
</dbReference>
<dbReference type="CDD" id="cd04641">
    <property type="entry name" value="CBS_euAMPK_gamma-like_repeat2"/>
    <property type="match status" value="1"/>
</dbReference>
<dbReference type="GO" id="GO:0019887">
    <property type="term" value="F:protein kinase regulator activity"/>
    <property type="evidence" value="ECO:0007669"/>
    <property type="project" value="TreeGrafter"/>
</dbReference>
<name>A0A3N4I3G7_ASCIM</name>
<protein>
    <submittedName>
        <fullName evidence="7">CBS-domain-containing protein</fullName>
    </submittedName>
</protein>
<dbReference type="InterPro" id="IPR000644">
    <property type="entry name" value="CBS_dom"/>
</dbReference>
<gene>
    <name evidence="7" type="ORF">BJ508DRAFT_211426</name>
</gene>
<proteinExistence type="inferred from homology"/>
<dbReference type="Gene3D" id="3.10.580.10">
    <property type="entry name" value="CBS-domain"/>
    <property type="match status" value="2"/>
</dbReference>
<feature type="domain" description="CBS" evidence="6">
    <location>
        <begin position="300"/>
        <end position="354"/>
    </location>
</feature>
<dbReference type="PANTHER" id="PTHR13780">
    <property type="entry name" value="AMP-ACTIVATED PROTEIN KINASE, GAMMA REGULATORY SUBUNIT"/>
    <property type="match status" value="1"/>
</dbReference>
<evidence type="ECO:0000313" key="8">
    <source>
        <dbReference type="Proteomes" id="UP000275078"/>
    </source>
</evidence>
<dbReference type="GO" id="GO:0005737">
    <property type="term" value="C:cytoplasm"/>
    <property type="evidence" value="ECO:0007669"/>
    <property type="project" value="TreeGrafter"/>
</dbReference>
<keyword evidence="2" id="KW-0677">Repeat</keyword>
<evidence type="ECO:0000313" key="7">
    <source>
        <dbReference type="EMBL" id="RPA79208.1"/>
    </source>
</evidence>
<dbReference type="OrthoDB" id="286637at2759"/>
<dbReference type="AlphaFoldDB" id="A0A3N4I3G7"/>